<evidence type="ECO:0000256" key="1">
    <source>
        <dbReference type="ARBA" id="ARBA00004123"/>
    </source>
</evidence>
<dbReference type="InterPro" id="IPR006447">
    <property type="entry name" value="Myb_dom_plants"/>
</dbReference>
<dbReference type="AlphaFoldDB" id="A0A0H3W150"/>
<sequence>MTRRCSHCSHDGHNSRTCPDRGLMLFGVRLTGGTIRKSASMGNLPLASGSIRKSASMGNLLLASGSGGGASSPDGHEPAAAADGYASEDLGQGPSSSARERKKGTPWTEEEHRRFLLGLKKLGKGDWRGISRNYVISRTPTQVASHAQKYFIRQTNMNRRKRRSSLFDMVPDEPVEPQSIPVNYQETETQNKNLHQVAPMLDEECKPVEDANKKVAGGAKEQQPEIAHCSYPLPLPAYFPPFVPFSFCVWPGYGADTSERQAYEIIRPTAIHTKNPIKVDDIVGMSKLSLKEQLGETASAPLTLDLLGGSNRQSAFHSNPPTRAHS</sequence>
<keyword evidence="4" id="KW-0804">Transcription</keyword>
<dbReference type="GO" id="GO:0009739">
    <property type="term" value="P:response to gibberellin"/>
    <property type="evidence" value="ECO:0007669"/>
    <property type="project" value="TreeGrafter"/>
</dbReference>
<evidence type="ECO:0000259" key="9">
    <source>
        <dbReference type="PROSITE" id="PS51294"/>
    </source>
</evidence>
<dbReference type="GO" id="GO:0006355">
    <property type="term" value="P:regulation of DNA-templated transcription"/>
    <property type="evidence" value="ECO:0007669"/>
    <property type="project" value="UniProtKB-ARBA"/>
</dbReference>
<dbReference type="InterPro" id="IPR052245">
    <property type="entry name" value="Plant_Stress_Dev_TF"/>
</dbReference>
<feature type="region of interest" description="Disordered" evidence="6">
    <location>
        <begin position="1"/>
        <end position="20"/>
    </location>
</feature>
<dbReference type="PANTHER" id="PTHR44191">
    <property type="entry name" value="TRANSCRIPTION FACTOR KUA1"/>
    <property type="match status" value="1"/>
</dbReference>
<dbReference type="FunFam" id="1.10.10.60:FF:000009">
    <property type="entry name" value="transcription factor MYB1R1"/>
    <property type="match status" value="1"/>
</dbReference>
<dbReference type="InterPro" id="IPR017884">
    <property type="entry name" value="SANT_dom"/>
</dbReference>
<keyword evidence="5" id="KW-0539">Nucleus</keyword>
<accession>A0A0H3W150</accession>
<dbReference type="Pfam" id="PF00249">
    <property type="entry name" value="Myb_DNA-binding"/>
    <property type="match status" value="1"/>
</dbReference>
<protein>
    <submittedName>
        <fullName evidence="10">MYB transcription factor S3</fullName>
    </submittedName>
</protein>
<gene>
    <name evidence="10" type="primary">MYBS3</name>
</gene>
<comment type="subcellular location">
    <subcellularLocation>
        <location evidence="1">Nucleus</location>
    </subcellularLocation>
</comment>
<dbReference type="PROSITE" id="PS50090">
    <property type="entry name" value="MYB_LIKE"/>
    <property type="match status" value="1"/>
</dbReference>
<feature type="domain" description="SANT" evidence="8">
    <location>
        <begin position="102"/>
        <end position="155"/>
    </location>
</feature>
<dbReference type="SUPFAM" id="SSF46689">
    <property type="entry name" value="Homeodomain-like"/>
    <property type="match status" value="1"/>
</dbReference>
<evidence type="ECO:0000256" key="6">
    <source>
        <dbReference type="SAM" id="MobiDB-lite"/>
    </source>
</evidence>
<keyword evidence="3" id="KW-0238">DNA-binding</keyword>
<feature type="domain" description="HTH myb-type" evidence="9">
    <location>
        <begin position="99"/>
        <end position="155"/>
    </location>
</feature>
<dbReference type="Gene3D" id="1.10.10.60">
    <property type="entry name" value="Homeodomain-like"/>
    <property type="match status" value="1"/>
</dbReference>
<name>A0A0H3W150_MUSPR</name>
<dbReference type="CDD" id="cd00167">
    <property type="entry name" value="SANT"/>
    <property type="match status" value="1"/>
</dbReference>
<dbReference type="PANTHER" id="PTHR44191:SF26">
    <property type="entry name" value="TRANSCRIPTION FACTOR KUA1"/>
    <property type="match status" value="1"/>
</dbReference>
<dbReference type="SMART" id="SM00717">
    <property type="entry name" value="SANT"/>
    <property type="match status" value="1"/>
</dbReference>
<proteinExistence type="evidence at transcript level"/>
<evidence type="ECO:0000256" key="2">
    <source>
        <dbReference type="ARBA" id="ARBA00023015"/>
    </source>
</evidence>
<dbReference type="NCBIfam" id="TIGR01557">
    <property type="entry name" value="myb_SHAQKYF"/>
    <property type="match status" value="1"/>
</dbReference>
<feature type="domain" description="Myb-like" evidence="7">
    <location>
        <begin position="99"/>
        <end position="151"/>
    </location>
</feature>
<dbReference type="GO" id="GO:0009744">
    <property type="term" value="P:response to sucrose"/>
    <property type="evidence" value="ECO:0007669"/>
    <property type="project" value="UniProtKB-ARBA"/>
</dbReference>
<evidence type="ECO:0000256" key="5">
    <source>
        <dbReference type="ARBA" id="ARBA00023242"/>
    </source>
</evidence>
<dbReference type="GO" id="GO:0009723">
    <property type="term" value="P:response to ethylene"/>
    <property type="evidence" value="ECO:0007669"/>
    <property type="project" value="TreeGrafter"/>
</dbReference>
<dbReference type="InterPro" id="IPR017930">
    <property type="entry name" value="Myb_dom"/>
</dbReference>
<organism evidence="10">
    <name type="scientific">Musa ABB Group</name>
    <dbReference type="NCBI Taxonomy" id="214693"/>
    <lineage>
        <taxon>Eukaryota</taxon>
        <taxon>Viridiplantae</taxon>
        <taxon>Streptophyta</taxon>
        <taxon>Embryophyta</taxon>
        <taxon>Tracheophyta</taxon>
        <taxon>Spermatophyta</taxon>
        <taxon>Magnoliopsida</taxon>
        <taxon>Liliopsida</taxon>
        <taxon>Zingiberales</taxon>
        <taxon>Musaceae</taxon>
        <taxon>Musa</taxon>
    </lineage>
</organism>
<dbReference type="GO" id="GO:0005634">
    <property type="term" value="C:nucleus"/>
    <property type="evidence" value="ECO:0007669"/>
    <property type="project" value="UniProtKB-SubCell"/>
</dbReference>
<dbReference type="PROSITE" id="PS51294">
    <property type="entry name" value="HTH_MYB"/>
    <property type="match status" value="1"/>
</dbReference>
<evidence type="ECO:0000259" key="7">
    <source>
        <dbReference type="PROSITE" id="PS50090"/>
    </source>
</evidence>
<evidence type="ECO:0000313" key="10">
    <source>
        <dbReference type="EMBL" id="AKH87501.1"/>
    </source>
</evidence>
<reference evidence="10" key="1">
    <citation type="submission" date="2014-08" db="EMBL/GenBank/DDBJ databases">
        <title>The clone of cold-tolerant transcription factors MpICE1 and MpMYBS3 of Plantain (Musa spp. Dajiao; ABB Group) and genetic transformation in rice.</title>
        <authorList>
            <person name="Dou T.-X."/>
            <person name="Yang Q.-S."/>
            <person name="Wu J.-H."/>
            <person name="Gao J."/>
            <person name="He W.-D."/>
            <person name="Hu C.-H."/>
            <person name="Yi G.-J."/>
        </authorList>
    </citation>
    <scope>NUCLEOTIDE SEQUENCE</scope>
</reference>
<feature type="region of interest" description="Disordered" evidence="6">
    <location>
        <begin position="65"/>
        <end position="110"/>
    </location>
</feature>
<dbReference type="InterPro" id="IPR001005">
    <property type="entry name" value="SANT/Myb"/>
</dbReference>
<evidence type="ECO:0000256" key="4">
    <source>
        <dbReference type="ARBA" id="ARBA00023163"/>
    </source>
</evidence>
<keyword evidence="2" id="KW-0805">Transcription regulation</keyword>
<dbReference type="GO" id="GO:0003677">
    <property type="term" value="F:DNA binding"/>
    <property type="evidence" value="ECO:0007669"/>
    <property type="project" value="UniProtKB-KW"/>
</dbReference>
<dbReference type="EMBL" id="KM379134">
    <property type="protein sequence ID" value="AKH87501.1"/>
    <property type="molecule type" value="mRNA"/>
</dbReference>
<dbReference type="PROSITE" id="PS51293">
    <property type="entry name" value="SANT"/>
    <property type="match status" value="1"/>
</dbReference>
<evidence type="ECO:0000256" key="3">
    <source>
        <dbReference type="ARBA" id="ARBA00023125"/>
    </source>
</evidence>
<dbReference type="InterPro" id="IPR009057">
    <property type="entry name" value="Homeodomain-like_sf"/>
</dbReference>
<evidence type="ECO:0000259" key="8">
    <source>
        <dbReference type="PROSITE" id="PS51293"/>
    </source>
</evidence>